<evidence type="ECO:0000256" key="6">
    <source>
        <dbReference type="SAM" id="SignalP"/>
    </source>
</evidence>
<feature type="region of interest" description="Disordered" evidence="5">
    <location>
        <begin position="44"/>
        <end position="99"/>
    </location>
</feature>
<protein>
    <recommendedName>
        <fullName evidence="7">C-type lectin domain-containing protein</fullName>
    </recommendedName>
</protein>
<dbReference type="PANTHER" id="PTHR22799:SF1">
    <property type="entry name" value="C-TYPE LECTIN DOMAIN FAMILY 11 MEMBER A"/>
    <property type="match status" value="1"/>
</dbReference>
<dbReference type="OrthoDB" id="7357196at2759"/>
<dbReference type="InterPro" id="IPR016186">
    <property type="entry name" value="C-type_lectin-like/link_sf"/>
</dbReference>
<sequence length="284" mass="31633">MTLLQPFDTSVLWLSLLMVTGSVSTDKHKEKMYCCPVLQRSAPAVNGLPGRDGRDGPKGEKGEPGTGLWPFRDPMRPGTLMGPPRRGNRPWAQGEKGAKGILDQHVKKADVRVFSFHVLVLALNGKIKEAGEKIIASNGKVVGFTSALESCEKAGGTLARPTNKEENEAILSFVQQYNKYAYLGIKEHENSGQFRHIYGTPLNYTNWHRNEPNGKGTEQCVEMYSDGSWNDKNCNQHRLIIWEHVEVYTDGTRCNQNHLMPASFSAALWRAPWAALAYPLSLHS</sequence>
<dbReference type="AlphaFoldDB" id="A0A8C4UGH9"/>
<reference evidence="8" key="2">
    <citation type="submission" date="2025-09" db="UniProtKB">
        <authorList>
            <consortium name="Ensembl"/>
        </authorList>
    </citation>
    <scope>IDENTIFICATION</scope>
</reference>
<dbReference type="OMA" id="NWHRNEP"/>
<reference evidence="8" key="1">
    <citation type="submission" date="2025-08" db="UniProtKB">
        <authorList>
            <consortium name="Ensembl"/>
        </authorList>
    </citation>
    <scope>IDENTIFICATION</scope>
</reference>
<keyword evidence="9" id="KW-1185">Reference proteome</keyword>
<dbReference type="Gene3D" id="3.10.100.10">
    <property type="entry name" value="Mannose-Binding Protein A, subunit A"/>
    <property type="match status" value="1"/>
</dbReference>
<keyword evidence="3 6" id="KW-0732">Signal</keyword>
<accession>A0A8C4UGH9</accession>
<evidence type="ECO:0000256" key="5">
    <source>
        <dbReference type="SAM" id="MobiDB-lite"/>
    </source>
</evidence>
<dbReference type="SMART" id="SM00034">
    <property type="entry name" value="CLECT"/>
    <property type="match status" value="1"/>
</dbReference>
<dbReference type="InterPro" id="IPR016187">
    <property type="entry name" value="CTDL_fold"/>
</dbReference>
<organism evidence="8 9">
    <name type="scientific">Falco tinnunculus</name>
    <name type="common">Common kestrel</name>
    <dbReference type="NCBI Taxonomy" id="100819"/>
    <lineage>
        <taxon>Eukaryota</taxon>
        <taxon>Metazoa</taxon>
        <taxon>Chordata</taxon>
        <taxon>Craniata</taxon>
        <taxon>Vertebrata</taxon>
        <taxon>Euteleostomi</taxon>
        <taxon>Archelosauria</taxon>
        <taxon>Archosauria</taxon>
        <taxon>Dinosauria</taxon>
        <taxon>Saurischia</taxon>
        <taxon>Theropoda</taxon>
        <taxon>Coelurosauria</taxon>
        <taxon>Aves</taxon>
        <taxon>Neognathae</taxon>
        <taxon>Neoaves</taxon>
        <taxon>Telluraves</taxon>
        <taxon>Australaves</taxon>
        <taxon>Falconiformes</taxon>
        <taxon>Falconidae</taxon>
        <taxon>Falco</taxon>
    </lineage>
</organism>
<dbReference type="PROSITE" id="PS50041">
    <property type="entry name" value="C_TYPE_LECTIN_2"/>
    <property type="match status" value="1"/>
</dbReference>
<comment type="subcellular location">
    <subcellularLocation>
        <location evidence="1">Secreted</location>
    </subcellularLocation>
</comment>
<feature type="chain" id="PRO_5034019778" description="C-type lectin domain-containing protein" evidence="6">
    <location>
        <begin position="25"/>
        <end position="284"/>
    </location>
</feature>
<dbReference type="InterPro" id="IPR001304">
    <property type="entry name" value="C-type_lectin-like"/>
</dbReference>
<dbReference type="GO" id="GO:0030246">
    <property type="term" value="F:carbohydrate binding"/>
    <property type="evidence" value="ECO:0007669"/>
    <property type="project" value="UniProtKB-KW"/>
</dbReference>
<dbReference type="InterPro" id="IPR051663">
    <property type="entry name" value="CLec_Tetranectin-domain"/>
</dbReference>
<proteinExistence type="predicted"/>
<feature type="signal peptide" evidence="6">
    <location>
        <begin position="1"/>
        <end position="24"/>
    </location>
</feature>
<name>A0A8C4UGH9_FALTI</name>
<dbReference type="PANTHER" id="PTHR22799">
    <property type="entry name" value="TETRANECTIN-RELATED"/>
    <property type="match status" value="1"/>
</dbReference>
<evidence type="ECO:0000256" key="4">
    <source>
        <dbReference type="ARBA" id="ARBA00022734"/>
    </source>
</evidence>
<dbReference type="GO" id="GO:0005615">
    <property type="term" value="C:extracellular space"/>
    <property type="evidence" value="ECO:0007669"/>
    <property type="project" value="TreeGrafter"/>
</dbReference>
<dbReference type="GO" id="GO:0001503">
    <property type="term" value="P:ossification"/>
    <property type="evidence" value="ECO:0007669"/>
    <property type="project" value="TreeGrafter"/>
</dbReference>
<feature type="domain" description="C-type lectin" evidence="7">
    <location>
        <begin position="144"/>
        <end position="243"/>
    </location>
</feature>
<keyword evidence="2" id="KW-0964">Secreted</keyword>
<evidence type="ECO:0000313" key="9">
    <source>
        <dbReference type="Proteomes" id="UP000694562"/>
    </source>
</evidence>
<keyword evidence="4" id="KW-0430">Lectin</keyword>
<evidence type="ECO:0000313" key="8">
    <source>
        <dbReference type="Ensembl" id="ENSFTIP00000012829.1"/>
    </source>
</evidence>
<feature type="compositionally biased region" description="Basic and acidic residues" evidence="5">
    <location>
        <begin position="51"/>
        <end position="63"/>
    </location>
</feature>
<dbReference type="Ensembl" id="ENSFTIT00000013384.1">
    <property type="protein sequence ID" value="ENSFTIP00000012829.1"/>
    <property type="gene ID" value="ENSFTIG00000008573.1"/>
</dbReference>
<evidence type="ECO:0000259" key="7">
    <source>
        <dbReference type="PROSITE" id="PS50041"/>
    </source>
</evidence>
<dbReference type="Proteomes" id="UP000694562">
    <property type="component" value="Unplaced"/>
</dbReference>
<dbReference type="Pfam" id="PF00059">
    <property type="entry name" value="Lectin_C"/>
    <property type="match status" value="1"/>
</dbReference>
<evidence type="ECO:0000256" key="1">
    <source>
        <dbReference type="ARBA" id="ARBA00004613"/>
    </source>
</evidence>
<dbReference type="SUPFAM" id="SSF56436">
    <property type="entry name" value="C-type lectin-like"/>
    <property type="match status" value="1"/>
</dbReference>
<evidence type="ECO:0000256" key="3">
    <source>
        <dbReference type="ARBA" id="ARBA00022729"/>
    </source>
</evidence>
<dbReference type="GO" id="GO:0008083">
    <property type="term" value="F:growth factor activity"/>
    <property type="evidence" value="ECO:0007669"/>
    <property type="project" value="TreeGrafter"/>
</dbReference>
<evidence type="ECO:0000256" key="2">
    <source>
        <dbReference type="ARBA" id="ARBA00022525"/>
    </source>
</evidence>